<keyword evidence="2" id="KW-1185">Reference proteome</keyword>
<dbReference type="EMBL" id="SJDU01000639">
    <property type="protein sequence ID" value="TKZ24123.1"/>
    <property type="molecule type" value="Genomic_DNA"/>
</dbReference>
<proteinExistence type="predicted"/>
<name>A0ABY2TMH8_9SPIR</name>
<gene>
    <name evidence="1" type="ORF">EZH24_12800</name>
</gene>
<feature type="non-terminal residue" evidence="1">
    <location>
        <position position="221"/>
    </location>
</feature>
<comment type="caution">
    <text evidence="1">The sequence shown here is derived from an EMBL/GenBank/DDBJ whole genome shotgun (WGS) entry which is preliminary data.</text>
</comment>
<accession>A0ABY2TMH8</accession>
<dbReference type="InterPro" id="IPR029063">
    <property type="entry name" value="SAM-dependent_MTases_sf"/>
</dbReference>
<dbReference type="Gene3D" id="3.40.50.150">
    <property type="entry name" value="Vaccinia Virus protein VP39"/>
    <property type="match status" value="1"/>
</dbReference>
<sequence>MIKLFQKSETEKYIVIKILFIKITFKKKPTKSDIDAIVWWIPFRGLRNATRNLLNSYFEHLENIEKLYFENSDNPENIKRDLLELKSLKLNSTKPIMSDLERELFLNTIKNSKYYLEFGGGGSTFLVLKSTNAKVVCVEGDINWINFMRMNYFIYEQELLCRLKFYFVYIGKIRDTSYPIDDSEYDKYPNYSSKVFKDIEKEKIDTVFFAFDFILFFTKHL</sequence>
<protein>
    <submittedName>
        <fullName evidence="1">Uncharacterized protein</fullName>
    </submittedName>
</protein>
<reference evidence="1 2" key="1">
    <citation type="journal article" date="2019" name="Anaerobe">
        <title>Brachyspira catarrhinii sp. nov., an anaerobic intestinal spirochaete isolated from vervet monkeys may have been misidentified as Brachyspira aalborgi in previous studies.</title>
        <authorList>
            <person name="Phillips N.D."/>
            <person name="La T."/>
            <person name="Hampson D.J."/>
        </authorList>
    </citation>
    <scope>NUCLEOTIDE SEQUENCE [LARGE SCALE GENOMIC DNA]</scope>
    <source>
        <strain evidence="1 2">Z12</strain>
    </source>
</reference>
<evidence type="ECO:0000313" key="2">
    <source>
        <dbReference type="Proteomes" id="UP000310168"/>
    </source>
</evidence>
<dbReference type="Proteomes" id="UP000310168">
    <property type="component" value="Unassembled WGS sequence"/>
</dbReference>
<evidence type="ECO:0000313" key="1">
    <source>
        <dbReference type="EMBL" id="TKZ24123.1"/>
    </source>
</evidence>
<organism evidence="1 2">
    <name type="scientific">Brachyspira catarrhinii</name>
    <dbReference type="NCBI Taxonomy" id="2528966"/>
    <lineage>
        <taxon>Bacteria</taxon>
        <taxon>Pseudomonadati</taxon>
        <taxon>Spirochaetota</taxon>
        <taxon>Spirochaetia</taxon>
        <taxon>Brachyspirales</taxon>
        <taxon>Brachyspiraceae</taxon>
        <taxon>Brachyspira</taxon>
    </lineage>
</organism>
<dbReference type="RefSeq" id="WP_137999418.1">
    <property type="nucleotide sequence ID" value="NZ_SJDU01000639.1"/>
</dbReference>